<protein>
    <submittedName>
        <fullName evidence="1">(northern house mosquito) hypothetical protein</fullName>
    </submittedName>
</protein>
<dbReference type="EMBL" id="HBUE01287299">
    <property type="protein sequence ID" value="CAG6572272.1"/>
    <property type="molecule type" value="Transcribed_RNA"/>
</dbReference>
<accession>A0A8D8DZZ0</accession>
<dbReference type="EMBL" id="HBUE01181686">
    <property type="protein sequence ID" value="CAG6520705.1"/>
    <property type="molecule type" value="Transcribed_RNA"/>
</dbReference>
<organism evidence="1">
    <name type="scientific">Culex pipiens</name>
    <name type="common">House mosquito</name>
    <dbReference type="NCBI Taxonomy" id="7175"/>
    <lineage>
        <taxon>Eukaryota</taxon>
        <taxon>Metazoa</taxon>
        <taxon>Ecdysozoa</taxon>
        <taxon>Arthropoda</taxon>
        <taxon>Hexapoda</taxon>
        <taxon>Insecta</taxon>
        <taxon>Pterygota</taxon>
        <taxon>Neoptera</taxon>
        <taxon>Endopterygota</taxon>
        <taxon>Diptera</taxon>
        <taxon>Nematocera</taxon>
        <taxon>Culicoidea</taxon>
        <taxon>Culicidae</taxon>
        <taxon>Culicinae</taxon>
        <taxon>Culicini</taxon>
        <taxon>Culex</taxon>
        <taxon>Culex</taxon>
    </lineage>
</organism>
<dbReference type="AlphaFoldDB" id="A0A8D8DZZ0"/>
<sequence>MVQERRPQLLLYQRGVVRGFNLPQYPASSFNHLQERIRRQPVGLRCRHRHFLPVPVRPTTTTILRLPMKHLRNVGKIPPHAPVLLIVRRGHLLRRRDLPVPVSRPWLHVVHVRLVDTVPVLQIFAQPRLFLQRELVVLGVVRDHVQVRLAVLLHELQVLHDPLLGHVQRLQLEHLLRHPGVLLVEQVQRGPRKLELRVEQVDVRRDLVRVVVDDKVLVQVVQILQAVARVQVLGLLAPQVRRHHFVLVHRAAAGRRGGS</sequence>
<dbReference type="EMBL" id="HBUE01287295">
    <property type="protein sequence ID" value="CAG6572247.1"/>
    <property type="molecule type" value="Transcribed_RNA"/>
</dbReference>
<dbReference type="EMBL" id="HBUE01287293">
    <property type="protein sequence ID" value="CAG6572235.1"/>
    <property type="molecule type" value="Transcribed_RNA"/>
</dbReference>
<proteinExistence type="predicted"/>
<dbReference type="EMBL" id="HBUE01181682">
    <property type="protein sequence ID" value="CAG6520680.1"/>
    <property type="molecule type" value="Transcribed_RNA"/>
</dbReference>
<reference evidence="1" key="1">
    <citation type="submission" date="2021-05" db="EMBL/GenBank/DDBJ databases">
        <authorList>
            <person name="Alioto T."/>
            <person name="Alioto T."/>
            <person name="Gomez Garrido J."/>
        </authorList>
    </citation>
    <scope>NUCLEOTIDE SEQUENCE</scope>
</reference>
<evidence type="ECO:0000313" key="1">
    <source>
        <dbReference type="EMBL" id="CAG6520668.1"/>
    </source>
</evidence>
<dbReference type="EMBL" id="HBUE01181680">
    <property type="protein sequence ID" value="CAG6520668.1"/>
    <property type="molecule type" value="Transcribed_RNA"/>
</dbReference>
<name>A0A8D8DZZ0_CULPI</name>